<feature type="binding site" evidence="11">
    <location>
        <position position="215"/>
    </location>
    <ligand>
        <name>Zn(2+)</name>
        <dbReference type="ChEBI" id="CHEBI:29105"/>
    </ligand>
</feature>
<keyword evidence="6 11" id="KW-0862">Zinc</keyword>
<dbReference type="NCBIfam" id="TIGR00364">
    <property type="entry name" value="7-cyano-7-deazaguanine synthase QueC"/>
    <property type="match status" value="1"/>
</dbReference>
<proteinExistence type="inferred from homology"/>
<feature type="binding site" evidence="11">
    <location>
        <begin position="12"/>
        <end position="22"/>
    </location>
    <ligand>
        <name>ATP</name>
        <dbReference type="ChEBI" id="CHEBI:30616"/>
    </ligand>
</feature>
<comment type="caution">
    <text evidence="12">The sequence shown here is derived from an EMBL/GenBank/DDBJ whole genome shotgun (WGS) entry which is preliminary data.</text>
</comment>
<dbReference type="SUPFAM" id="SSF52402">
    <property type="entry name" value="Adenine nucleotide alpha hydrolases-like"/>
    <property type="match status" value="1"/>
</dbReference>
<dbReference type="PANTHER" id="PTHR42914:SF1">
    <property type="entry name" value="7-CYANO-7-DEAZAGUANINE SYNTHASE"/>
    <property type="match status" value="1"/>
</dbReference>
<dbReference type="Gene3D" id="3.40.50.620">
    <property type="entry name" value="HUPs"/>
    <property type="match status" value="1"/>
</dbReference>
<dbReference type="InterPro" id="IPR014729">
    <property type="entry name" value="Rossmann-like_a/b/a_fold"/>
</dbReference>
<feature type="binding site" evidence="11">
    <location>
        <position position="218"/>
    </location>
    <ligand>
        <name>Zn(2+)</name>
        <dbReference type="ChEBI" id="CHEBI:29105"/>
    </ligand>
</feature>
<dbReference type="GO" id="GO:0008270">
    <property type="term" value="F:zinc ion binding"/>
    <property type="evidence" value="ECO:0007669"/>
    <property type="project" value="UniProtKB-UniRule"/>
</dbReference>
<keyword evidence="3 11" id="KW-0479">Metal-binding</keyword>
<comment type="cofactor">
    <cofactor evidence="11">
        <name>Zn(2+)</name>
        <dbReference type="ChEBI" id="CHEBI:29105"/>
    </cofactor>
    <text evidence="11">Binds 1 zinc ion per subunit.</text>
</comment>
<reference evidence="12 13" key="1">
    <citation type="submission" date="2020-08" db="EMBL/GenBank/DDBJ databases">
        <title>Genomic Encyclopedia of Type Strains, Phase IV (KMG-IV): sequencing the most valuable type-strain genomes for metagenomic binning, comparative biology and taxonomic classification.</title>
        <authorList>
            <person name="Goeker M."/>
        </authorList>
    </citation>
    <scope>NUCLEOTIDE SEQUENCE [LARGE SCALE GENOMIC DNA]</scope>
    <source>
        <strain evidence="12 13">DSM 101806</strain>
    </source>
</reference>
<evidence type="ECO:0000256" key="1">
    <source>
        <dbReference type="ARBA" id="ARBA00005061"/>
    </source>
</evidence>
<dbReference type="CDD" id="cd01995">
    <property type="entry name" value="QueC-like"/>
    <property type="match status" value="1"/>
</dbReference>
<evidence type="ECO:0000256" key="10">
    <source>
        <dbReference type="ARBA" id="ARBA00047890"/>
    </source>
</evidence>
<evidence type="ECO:0000256" key="7">
    <source>
        <dbReference type="ARBA" id="ARBA00022840"/>
    </source>
</evidence>
<protein>
    <recommendedName>
        <fullName evidence="9 11">7-cyano-7-deazaguanine synthase</fullName>
        <ecNumber evidence="9 11">6.3.4.20</ecNumber>
    </recommendedName>
    <alternativeName>
        <fullName evidence="11">7-cyano-7-carbaguanine synthase</fullName>
    </alternativeName>
    <alternativeName>
        <fullName evidence="11">PreQ(0) synthase</fullName>
    </alternativeName>
    <alternativeName>
        <fullName evidence="11">Queuosine biosynthesis protein QueC</fullName>
    </alternativeName>
</protein>
<dbReference type="GO" id="GO:0008616">
    <property type="term" value="P:tRNA queuosine(34) biosynthetic process"/>
    <property type="evidence" value="ECO:0007669"/>
    <property type="project" value="UniProtKB-UniRule"/>
</dbReference>
<feature type="binding site" evidence="11">
    <location>
        <position position="221"/>
    </location>
    <ligand>
        <name>Zn(2+)</name>
        <dbReference type="ChEBI" id="CHEBI:29105"/>
    </ligand>
</feature>
<dbReference type="PANTHER" id="PTHR42914">
    <property type="entry name" value="7-CYANO-7-DEAZAGUANINE SYNTHASE"/>
    <property type="match status" value="1"/>
</dbReference>
<dbReference type="GO" id="GO:0016879">
    <property type="term" value="F:ligase activity, forming carbon-nitrogen bonds"/>
    <property type="evidence" value="ECO:0007669"/>
    <property type="project" value="UniProtKB-UniRule"/>
</dbReference>
<organism evidence="12 13">
    <name type="scientific">Sphingomonas kyeonggiensis</name>
    <dbReference type="NCBI Taxonomy" id="1268553"/>
    <lineage>
        <taxon>Bacteria</taxon>
        <taxon>Pseudomonadati</taxon>
        <taxon>Pseudomonadota</taxon>
        <taxon>Alphaproteobacteria</taxon>
        <taxon>Sphingomonadales</taxon>
        <taxon>Sphingomonadaceae</taxon>
        <taxon>Sphingomonas</taxon>
    </lineage>
</organism>
<dbReference type="InterPro" id="IPR018317">
    <property type="entry name" value="QueC"/>
</dbReference>
<evidence type="ECO:0000256" key="2">
    <source>
        <dbReference type="ARBA" id="ARBA00022598"/>
    </source>
</evidence>
<evidence type="ECO:0000313" key="13">
    <source>
        <dbReference type="Proteomes" id="UP000557392"/>
    </source>
</evidence>
<keyword evidence="2 11" id="KW-0436">Ligase</keyword>
<dbReference type="AlphaFoldDB" id="A0A7W6NXT0"/>
<evidence type="ECO:0000256" key="3">
    <source>
        <dbReference type="ARBA" id="ARBA00022723"/>
    </source>
</evidence>
<evidence type="ECO:0000256" key="5">
    <source>
        <dbReference type="ARBA" id="ARBA00022785"/>
    </source>
</evidence>
<dbReference type="HAMAP" id="MF_01633">
    <property type="entry name" value="QueC"/>
    <property type="match status" value="1"/>
</dbReference>
<comment type="catalytic activity">
    <reaction evidence="10 11">
        <text>7-carboxy-7-carbaguanine + NH4(+) + 2 ATP = 7-cyano-7-carbaguanine + 2 AMP + 2 diphosphate + 2 H(+)</text>
        <dbReference type="Rhea" id="RHEA:27982"/>
        <dbReference type="ChEBI" id="CHEBI:15378"/>
        <dbReference type="ChEBI" id="CHEBI:28938"/>
        <dbReference type="ChEBI" id="CHEBI:30616"/>
        <dbReference type="ChEBI" id="CHEBI:33019"/>
        <dbReference type="ChEBI" id="CHEBI:45075"/>
        <dbReference type="ChEBI" id="CHEBI:61036"/>
        <dbReference type="ChEBI" id="CHEBI:456215"/>
        <dbReference type="EC" id="6.3.4.20"/>
    </reaction>
</comment>
<name>A0A7W6NXT0_9SPHN</name>
<dbReference type="EC" id="6.3.4.20" evidence="9 11"/>
<comment type="similarity">
    <text evidence="8 11">Belongs to the QueC family.</text>
</comment>
<accession>A0A7W6NXT0</accession>
<dbReference type="UniPathway" id="UPA00391"/>
<evidence type="ECO:0000313" key="12">
    <source>
        <dbReference type="EMBL" id="MBB4100489.1"/>
    </source>
</evidence>
<dbReference type="EMBL" id="JACIEH010000003">
    <property type="protein sequence ID" value="MBB4100489.1"/>
    <property type="molecule type" value="Genomic_DNA"/>
</dbReference>
<dbReference type="RefSeq" id="WP_183999774.1">
    <property type="nucleotide sequence ID" value="NZ_JACIEH010000003.1"/>
</dbReference>
<evidence type="ECO:0000256" key="6">
    <source>
        <dbReference type="ARBA" id="ARBA00022833"/>
    </source>
</evidence>
<evidence type="ECO:0000256" key="4">
    <source>
        <dbReference type="ARBA" id="ARBA00022741"/>
    </source>
</evidence>
<comment type="pathway">
    <text evidence="1 11">Purine metabolism; 7-cyano-7-deazaguanine biosynthesis.</text>
</comment>
<dbReference type="Proteomes" id="UP000557392">
    <property type="component" value="Unassembled WGS sequence"/>
</dbReference>
<feature type="binding site" evidence="11">
    <location>
        <position position="200"/>
    </location>
    <ligand>
        <name>Zn(2+)</name>
        <dbReference type="ChEBI" id="CHEBI:29105"/>
    </ligand>
</feature>
<evidence type="ECO:0000256" key="9">
    <source>
        <dbReference type="ARBA" id="ARBA00039149"/>
    </source>
</evidence>
<evidence type="ECO:0000256" key="8">
    <source>
        <dbReference type="ARBA" id="ARBA00037993"/>
    </source>
</evidence>
<keyword evidence="7 11" id="KW-0067">ATP-binding</keyword>
<keyword evidence="4 11" id="KW-0547">Nucleotide-binding</keyword>
<dbReference type="PIRSF" id="PIRSF006293">
    <property type="entry name" value="ExsB"/>
    <property type="match status" value="1"/>
</dbReference>
<evidence type="ECO:0000256" key="11">
    <source>
        <dbReference type="HAMAP-Rule" id="MF_01633"/>
    </source>
</evidence>
<gene>
    <name evidence="11" type="primary">queC</name>
    <name evidence="12" type="ORF">GGR46_004061</name>
</gene>
<keyword evidence="13" id="KW-1185">Reference proteome</keyword>
<dbReference type="GO" id="GO:0005524">
    <property type="term" value="F:ATP binding"/>
    <property type="evidence" value="ECO:0007669"/>
    <property type="project" value="UniProtKB-UniRule"/>
</dbReference>
<keyword evidence="5 11" id="KW-0671">Queuosine biosynthesis</keyword>
<dbReference type="Pfam" id="PF06508">
    <property type="entry name" value="QueC"/>
    <property type="match status" value="1"/>
</dbReference>
<comment type="function">
    <text evidence="11">Catalyzes the ATP-dependent conversion of 7-carboxy-7-deazaguanine (CDG) to 7-cyano-7-deazaguanine (preQ(0)).</text>
</comment>
<sequence>MSNADSSALVVFSGGQDSVTCLAWALNRFDRVETIGFHYGQRHEIELKVRAPLRAQIADAFPAWAPRLGPDRIIDLAVLGEMSLSALTSDIDIGMRDDGLPTTFVPGRNLIFLTLAAIVAYQRGLKHVVTGVCETDYSGYPDCRDDTIKALQAALNLGMASRIVLDTPLMWIDKEATWRLAYNLGGDTLVEIIRTESHSCYQGDRTQLYEWGYGCGSCPACELRAVGWRNYSGRPPT</sequence>